<dbReference type="PANTHER" id="PTHR42685:SF21">
    <property type="entry name" value="DEHYDROGENASE (FLAVOPROTEIN)-LIKE PROTEIN"/>
    <property type="match status" value="1"/>
</dbReference>
<sequence length="398" mass="44081">MTDEHCNEKIAVVGAGVFGLLAARYFLNSDCNVVVYEEHATIGLPKHCTGIVSKETIEFIGDAARRCVVKAFERIVVEHELGARLILEGKPLAVLVDRVCLERELAREVERLGGQIELESRVEELDPMGRITIAGTTRSYDRVVLAFGGSSNLSRRLWYKSPRGIRGVNFLVRVHDYGFREGEIHTVLDKSVAPGFFYWIVPLNKREAIVGYGSENWSESPQSALSKICRTWGIDSYEVLEVYGGKILTGPPAGRLVNGRLIVTGDAAGLTKPVTGGGVYVAAITSRKPFASNCSSALHAYKRRLEGVRRRLARQHAISRIIHDSQMHYVVGSVLREIASSLEGRPLHVERFDEHDEIVKGLARNPLVLSRVLRSVLRAGDPRSIALLVYSSLRFLLA</sequence>
<feature type="domain" description="FAD dependent oxidoreductase" evidence="1">
    <location>
        <begin position="103"/>
        <end position="215"/>
    </location>
</feature>
<dbReference type="PRINTS" id="PR00420">
    <property type="entry name" value="RNGMNOXGNASE"/>
</dbReference>
<gene>
    <name evidence="2" type="ORF">ENM78_00665</name>
</gene>
<organism evidence="2">
    <name type="scientific">Fervidicoccus fontis</name>
    <dbReference type="NCBI Taxonomy" id="683846"/>
    <lineage>
        <taxon>Archaea</taxon>
        <taxon>Thermoproteota</taxon>
        <taxon>Thermoprotei</taxon>
        <taxon>Fervidicoccales</taxon>
        <taxon>Fervidicoccaceae</taxon>
        <taxon>Fervidicoccus</taxon>
    </lineage>
</organism>
<dbReference type="SUPFAM" id="SSF51905">
    <property type="entry name" value="FAD/NAD(P)-binding domain"/>
    <property type="match status" value="1"/>
</dbReference>
<evidence type="ECO:0000259" key="1">
    <source>
        <dbReference type="Pfam" id="PF01266"/>
    </source>
</evidence>
<dbReference type="InterPro" id="IPR006076">
    <property type="entry name" value="FAD-dep_OxRdtase"/>
</dbReference>
<comment type="caution">
    <text evidence="2">The sequence shown here is derived from an EMBL/GenBank/DDBJ whole genome shotgun (WGS) entry which is preliminary data.</text>
</comment>
<protein>
    <submittedName>
        <fullName evidence="2">NAD(P)/FAD-dependent oxidoreductase</fullName>
    </submittedName>
</protein>
<dbReference type="Pfam" id="PF13450">
    <property type="entry name" value="NAD_binding_8"/>
    <property type="match status" value="1"/>
</dbReference>
<dbReference type="Gene3D" id="3.50.50.60">
    <property type="entry name" value="FAD/NAD(P)-binding domain"/>
    <property type="match status" value="1"/>
</dbReference>
<reference evidence="2" key="1">
    <citation type="journal article" date="2020" name="mSystems">
        <title>Genome- and Community-Level Interaction Insights into Carbon Utilization and Element Cycling Functions of Hydrothermarchaeota in Hydrothermal Sediment.</title>
        <authorList>
            <person name="Zhou Z."/>
            <person name="Liu Y."/>
            <person name="Xu W."/>
            <person name="Pan J."/>
            <person name="Luo Z.H."/>
            <person name="Li M."/>
        </authorList>
    </citation>
    <scope>NUCLEOTIDE SEQUENCE [LARGE SCALE GENOMIC DNA]</scope>
    <source>
        <strain evidence="2">SpSt-1116</strain>
    </source>
</reference>
<dbReference type="PANTHER" id="PTHR42685">
    <property type="entry name" value="GERANYLGERANYL DIPHOSPHATE REDUCTASE"/>
    <property type="match status" value="1"/>
</dbReference>
<name>A0A7J3ZIV1_9CREN</name>
<dbReference type="InterPro" id="IPR050407">
    <property type="entry name" value="Geranylgeranyl_reductase"/>
</dbReference>
<accession>A0A7J3ZIV1</accession>
<dbReference type="InterPro" id="IPR036188">
    <property type="entry name" value="FAD/NAD-bd_sf"/>
</dbReference>
<dbReference type="EMBL" id="DRZC01000012">
    <property type="protein sequence ID" value="HHQ79968.1"/>
    <property type="molecule type" value="Genomic_DNA"/>
</dbReference>
<dbReference type="AlphaFoldDB" id="A0A7J3ZIV1"/>
<dbReference type="Pfam" id="PF01266">
    <property type="entry name" value="DAO"/>
    <property type="match status" value="1"/>
</dbReference>
<proteinExistence type="predicted"/>
<evidence type="ECO:0000313" key="2">
    <source>
        <dbReference type="EMBL" id="HHQ79968.1"/>
    </source>
</evidence>